<protein>
    <submittedName>
        <fullName evidence="2">HNH endonuclease</fullName>
    </submittedName>
</protein>
<accession>A0A951QDA8</accession>
<dbReference type="InterPro" id="IPR003615">
    <property type="entry name" value="HNH_nuc"/>
</dbReference>
<comment type="caution">
    <text evidence="2">The sequence shown here is derived from an EMBL/GenBank/DDBJ whole genome shotgun (WGS) entry which is preliminary data.</text>
</comment>
<feature type="domain" description="HNH nuclease" evidence="1">
    <location>
        <begin position="17"/>
        <end position="62"/>
    </location>
</feature>
<organism evidence="2 3">
    <name type="scientific">Drouetiella hepatica Uher 2000/2452</name>
    <dbReference type="NCBI Taxonomy" id="904376"/>
    <lineage>
        <taxon>Bacteria</taxon>
        <taxon>Bacillati</taxon>
        <taxon>Cyanobacteriota</taxon>
        <taxon>Cyanophyceae</taxon>
        <taxon>Oculatellales</taxon>
        <taxon>Oculatellaceae</taxon>
        <taxon>Drouetiella</taxon>
    </lineage>
</organism>
<dbReference type="PANTHER" id="PTHR33877:SF1">
    <property type="entry name" value="TYPE IV METHYL-DIRECTED RESTRICTION ENZYME ECOKMCRA"/>
    <property type="match status" value="1"/>
</dbReference>
<dbReference type="EMBL" id="JAHHHD010000020">
    <property type="protein sequence ID" value="MBW4660385.1"/>
    <property type="molecule type" value="Genomic_DNA"/>
</dbReference>
<keyword evidence="2" id="KW-0540">Nuclease</keyword>
<reference evidence="2" key="2">
    <citation type="journal article" date="2022" name="Microbiol. Resour. Announc.">
        <title>Metagenome Sequencing to Explore Phylogenomics of Terrestrial Cyanobacteria.</title>
        <authorList>
            <person name="Ward R.D."/>
            <person name="Stajich J.E."/>
            <person name="Johansen J.R."/>
            <person name="Huntemann M."/>
            <person name="Clum A."/>
            <person name="Foster B."/>
            <person name="Foster B."/>
            <person name="Roux S."/>
            <person name="Palaniappan K."/>
            <person name="Varghese N."/>
            <person name="Mukherjee S."/>
            <person name="Reddy T.B.K."/>
            <person name="Daum C."/>
            <person name="Copeland A."/>
            <person name="Chen I.A."/>
            <person name="Ivanova N.N."/>
            <person name="Kyrpides N.C."/>
            <person name="Shapiro N."/>
            <person name="Eloe-Fadrosh E.A."/>
            <person name="Pietrasiak N."/>
        </authorList>
    </citation>
    <scope>NUCLEOTIDE SEQUENCE</scope>
    <source>
        <strain evidence="2">UHER 2000/2452</strain>
    </source>
</reference>
<evidence type="ECO:0000259" key="1">
    <source>
        <dbReference type="SMART" id="SM00507"/>
    </source>
</evidence>
<evidence type="ECO:0000313" key="3">
    <source>
        <dbReference type="Proteomes" id="UP000757435"/>
    </source>
</evidence>
<dbReference type="InterPro" id="IPR002711">
    <property type="entry name" value="HNH"/>
</dbReference>
<name>A0A951QDA8_9CYAN</name>
<evidence type="ECO:0000313" key="2">
    <source>
        <dbReference type="EMBL" id="MBW4660385.1"/>
    </source>
</evidence>
<keyword evidence="2" id="KW-0255">Endonuclease</keyword>
<dbReference type="Gene3D" id="1.10.30.50">
    <property type="match status" value="1"/>
</dbReference>
<dbReference type="AlphaFoldDB" id="A0A951QDA8"/>
<proteinExistence type="predicted"/>
<dbReference type="CDD" id="cd00085">
    <property type="entry name" value="HNHc"/>
    <property type="match status" value="1"/>
</dbReference>
<dbReference type="Proteomes" id="UP000757435">
    <property type="component" value="Unassembled WGS sequence"/>
</dbReference>
<dbReference type="GO" id="GO:0004519">
    <property type="term" value="F:endonuclease activity"/>
    <property type="evidence" value="ECO:0007669"/>
    <property type="project" value="UniProtKB-KW"/>
</dbReference>
<keyword evidence="2" id="KW-0378">Hydrolase</keyword>
<dbReference type="PANTHER" id="PTHR33877">
    <property type="entry name" value="SLL1193 PROTEIN"/>
    <property type="match status" value="1"/>
</dbReference>
<dbReference type="GO" id="GO:0003676">
    <property type="term" value="F:nucleic acid binding"/>
    <property type="evidence" value="ECO:0007669"/>
    <property type="project" value="InterPro"/>
</dbReference>
<dbReference type="SMART" id="SM00507">
    <property type="entry name" value="HNHc"/>
    <property type="match status" value="1"/>
</dbReference>
<sequence length="114" mass="12933">MFQPANSAHKFRWKGDRVLQTLFRSQAQYCPDPFSIEHITPRSRGGTDAVENLALSCQGCNSRKYTHTEAYDPVTGKLVPLYQPRRQQWADHLINSLVRGACGKHPTSEYLSPT</sequence>
<reference evidence="2" key="1">
    <citation type="submission" date="2021-05" db="EMBL/GenBank/DDBJ databases">
        <authorList>
            <person name="Pietrasiak N."/>
            <person name="Ward R."/>
            <person name="Stajich J.E."/>
            <person name="Kurbessoian T."/>
        </authorList>
    </citation>
    <scope>NUCLEOTIDE SEQUENCE</scope>
    <source>
        <strain evidence="2">UHER 2000/2452</strain>
    </source>
</reference>
<gene>
    <name evidence="2" type="ORF">KME15_17055</name>
</gene>
<dbReference type="GO" id="GO:0008270">
    <property type="term" value="F:zinc ion binding"/>
    <property type="evidence" value="ECO:0007669"/>
    <property type="project" value="InterPro"/>
</dbReference>
<dbReference type="Pfam" id="PF01844">
    <property type="entry name" value="HNH"/>
    <property type="match status" value="1"/>
</dbReference>
<dbReference type="InterPro" id="IPR052892">
    <property type="entry name" value="NA-targeting_endonuclease"/>
</dbReference>